<keyword evidence="3" id="KW-0430">Lectin</keyword>
<dbReference type="HOGENOM" id="CLU_024444_0_3_1"/>
<sequence>MEMYFSSTGYKIEAPAGVRVQRGLCVRIPCSFTVGPGYTLTRDAIGIWYKGYNGSKSGIIAASTDSSWFPDTTNGRFIFTGKVSAGDCSFSISDAQPGDTDRYQFRLEDRAPLRFSSFGIQPSISVTELKKPDISPTEGLIAGEEVTLTCTAPTNCPGLSPTFTWEGSVNTERTQNHTLRHQDGNFSYWSNFTFTPSPRDHNSPLTCTVTYKHDSAKANITLNVEWFDIEAPAGVRVQRGLCVRIPCSFTVGPGFTLTRDAIGIWYKGYNGSKSGIIAASTDSSQFPDTTNGRFIFTGKVSAGDCSFSISDAQPGDTDRYQFRLEDRDPLRFSSFGIQPSISVTDLKEPDISPTEGLIAGEEVTLTCTAPTNCPGLSPTFTWEGSVNTERTQMYELPQQDGNIIYWSIITFTPSPRDHNSPLTCTVTYKHGSAKANITLNVEYPKEMCFDSKLIPVMVAGNIIILALMGLGNVWYLKRTKKIQGKGKTREDPKLKAEEAEYEARKSLCRHRANHIDRQDVVQCVPVPLSVSHSFTLCAEPAVGGLELSGTDSAHSRVYNRGPSRGDSAEGALCAHPL</sequence>
<comment type="subcellular location">
    <subcellularLocation>
        <location evidence="1">Membrane</location>
        <topology evidence="1">Single-pass membrane protein</topology>
    </subcellularLocation>
</comment>
<keyword evidence="5 10" id="KW-1133">Transmembrane helix</keyword>
<dbReference type="GeneTree" id="ENSGT01150000286907"/>
<dbReference type="SUPFAM" id="SSF48726">
    <property type="entry name" value="Immunoglobulin"/>
    <property type="match status" value="4"/>
</dbReference>
<feature type="domain" description="Ig-like" evidence="11">
    <location>
        <begin position="122"/>
        <end position="223"/>
    </location>
</feature>
<proteinExistence type="inferred from homology"/>
<feature type="region of interest" description="Disordered" evidence="9">
    <location>
        <begin position="556"/>
        <end position="577"/>
    </location>
</feature>
<dbReference type="GO" id="GO:0016020">
    <property type="term" value="C:membrane"/>
    <property type="evidence" value="ECO:0007669"/>
    <property type="project" value="UniProtKB-SubCell"/>
</dbReference>
<dbReference type="Pfam" id="PF08205">
    <property type="entry name" value="C2-set_2"/>
    <property type="match status" value="2"/>
</dbReference>
<keyword evidence="4" id="KW-0130">Cell adhesion</keyword>
<evidence type="ECO:0000256" key="9">
    <source>
        <dbReference type="SAM" id="MobiDB-lite"/>
    </source>
</evidence>
<evidence type="ECO:0000313" key="12">
    <source>
        <dbReference type="Ensembl" id="ENSXETP00000023845"/>
    </source>
</evidence>
<accession>F7CX65</accession>
<evidence type="ECO:0000256" key="8">
    <source>
        <dbReference type="ARBA" id="ARBA00038361"/>
    </source>
</evidence>
<dbReference type="PANTHER" id="PTHR12035:SF133">
    <property type="entry name" value="SIALIC ACID-BINDING IG-LIKE LECTIN 16"/>
    <property type="match status" value="1"/>
</dbReference>
<reference evidence="12" key="1">
    <citation type="journal article" date="2010" name="Science">
        <title>The genome of the Western clawed frog Xenopus tropicalis.</title>
        <authorList>
            <person name="Hellsten U."/>
            <person name="Harland R.M."/>
            <person name="Gilchrist M.J."/>
            <person name="Hendrix D."/>
            <person name="Jurka J."/>
            <person name="Kapitonov V."/>
            <person name="Ovcharenko I."/>
            <person name="Putnam N.H."/>
            <person name="Shu S."/>
            <person name="Taher L."/>
            <person name="Blitz I.L."/>
            <person name="Blumberg B."/>
            <person name="Dichmann D.S."/>
            <person name="Dubchak I."/>
            <person name="Amaya E."/>
            <person name="Detter J.C."/>
            <person name="Fletcher R."/>
            <person name="Gerhard D.S."/>
            <person name="Goodstein D."/>
            <person name="Graves T."/>
            <person name="Grigoriev I.V."/>
            <person name="Grimwood J."/>
            <person name="Kawashima T."/>
            <person name="Lindquist E."/>
            <person name="Lucas S.M."/>
            <person name="Mead P.E."/>
            <person name="Mitros T."/>
            <person name="Ogino H."/>
            <person name="Ohta Y."/>
            <person name="Poliakov A.V."/>
            <person name="Pollet N."/>
            <person name="Robert J."/>
            <person name="Salamov A."/>
            <person name="Sater A.K."/>
            <person name="Schmutz J."/>
            <person name="Terry A."/>
            <person name="Vize P.D."/>
            <person name="Warren W.C."/>
            <person name="Wells D."/>
            <person name="Wills A."/>
            <person name="Wilson R.K."/>
            <person name="Zimmerman L.B."/>
            <person name="Zorn A.M."/>
            <person name="Grainger R."/>
            <person name="Grammer T."/>
            <person name="Khokha M.K."/>
            <person name="Richardson P.M."/>
            <person name="Rokhsar D.S."/>
        </authorList>
    </citation>
    <scope>NUCLEOTIDE SEQUENCE [LARGE SCALE GENOMIC DNA]</scope>
    <source>
        <strain evidence="12">Nigerian</strain>
    </source>
</reference>
<organism evidence="12">
    <name type="scientific">Xenopus tropicalis</name>
    <name type="common">Western clawed frog</name>
    <name type="synonym">Silurana tropicalis</name>
    <dbReference type="NCBI Taxonomy" id="8364"/>
    <lineage>
        <taxon>Eukaryota</taxon>
        <taxon>Metazoa</taxon>
        <taxon>Chordata</taxon>
        <taxon>Craniata</taxon>
        <taxon>Vertebrata</taxon>
        <taxon>Euteleostomi</taxon>
        <taxon>Amphibia</taxon>
        <taxon>Batrachia</taxon>
        <taxon>Anura</taxon>
        <taxon>Pipoidea</taxon>
        <taxon>Pipidae</taxon>
        <taxon>Xenopodinae</taxon>
        <taxon>Xenopus</taxon>
        <taxon>Silurana</taxon>
    </lineage>
</organism>
<evidence type="ECO:0000256" key="7">
    <source>
        <dbReference type="ARBA" id="ARBA00023157"/>
    </source>
</evidence>
<dbReference type="InterPro" id="IPR013783">
    <property type="entry name" value="Ig-like_fold"/>
</dbReference>
<dbReference type="GO" id="GO:0007155">
    <property type="term" value="P:cell adhesion"/>
    <property type="evidence" value="ECO:0007669"/>
    <property type="project" value="UniProtKB-KW"/>
</dbReference>
<dbReference type="InterPro" id="IPR036179">
    <property type="entry name" value="Ig-like_dom_sf"/>
</dbReference>
<feature type="transmembrane region" description="Helical" evidence="10">
    <location>
        <begin position="453"/>
        <end position="475"/>
    </location>
</feature>
<keyword evidence="2 10" id="KW-0812">Transmembrane</keyword>
<keyword evidence="6 10" id="KW-0472">Membrane</keyword>
<dbReference type="PANTHER" id="PTHR12035">
    <property type="entry name" value="SIALIC ACID BINDING IMMUNOGLOBULIN-LIKE LECTIN"/>
    <property type="match status" value="1"/>
</dbReference>
<evidence type="ECO:0000256" key="2">
    <source>
        <dbReference type="ARBA" id="ARBA00022692"/>
    </source>
</evidence>
<evidence type="ECO:0000256" key="5">
    <source>
        <dbReference type="ARBA" id="ARBA00022989"/>
    </source>
</evidence>
<dbReference type="InterPro" id="IPR007110">
    <property type="entry name" value="Ig-like_dom"/>
</dbReference>
<dbReference type="InterPro" id="IPR051036">
    <property type="entry name" value="SIGLEC"/>
</dbReference>
<dbReference type="Ensembl" id="ENSXETT00000023845">
    <property type="protein sequence ID" value="ENSXETP00000023845"/>
    <property type="gene ID" value="ENSXETG00000047864"/>
</dbReference>
<evidence type="ECO:0000256" key="4">
    <source>
        <dbReference type="ARBA" id="ARBA00022889"/>
    </source>
</evidence>
<reference evidence="12" key="2">
    <citation type="submission" date="2011-06" db="UniProtKB">
        <authorList>
            <consortium name="Ensembl"/>
        </authorList>
    </citation>
    <scope>IDENTIFICATION</scope>
</reference>
<evidence type="ECO:0000256" key="10">
    <source>
        <dbReference type="SAM" id="Phobius"/>
    </source>
</evidence>
<dbReference type="InterPro" id="IPR003599">
    <property type="entry name" value="Ig_sub"/>
</dbReference>
<name>F7CX65_XENTR</name>
<dbReference type="eggNOG" id="ENOG502S41V">
    <property type="taxonomic scope" value="Eukaryota"/>
</dbReference>
<dbReference type="InParanoid" id="F7CX65"/>
<feature type="domain" description="Ig-like" evidence="11">
    <location>
        <begin position="339"/>
        <end position="440"/>
    </location>
</feature>
<evidence type="ECO:0000259" key="11">
    <source>
        <dbReference type="PROSITE" id="PS50835"/>
    </source>
</evidence>
<comment type="similarity">
    <text evidence="8">Belongs to the immunoglobulin superfamily. SIGLEC (sialic acid binding Ig-like lectin) family.</text>
</comment>
<protein>
    <recommendedName>
        <fullName evidence="11">Ig-like domain-containing protein</fullName>
    </recommendedName>
</protein>
<keyword evidence="7" id="KW-1015">Disulfide bond</keyword>
<dbReference type="Gene3D" id="2.60.40.10">
    <property type="entry name" value="Immunoglobulins"/>
    <property type="match status" value="4"/>
</dbReference>
<dbReference type="AlphaFoldDB" id="F7CX65"/>
<dbReference type="SMART" id="SM00409">
    <property type="entry name" value="IG"/>
    <property type="match status" value="4"/>
</dbReference>
<evidence type="ECO:0000256" key="3">
    <source>
        <dbReference type="ARBA" id="ARBA00022734"/>
    </source>
</evidence>
<evidence type="ECO:0000256" key="1">
    <source>
        <dbReference type="ARBA" id="ARBA00004167"/>
    </source>
</evidence>
<dbReference type="PROSITE" id="PS50835">
    <property type="entry name" value="IG_LIKE"/>
    <property type="match status" value="2"/>
</dbReference>
<evidence type="ECO:0000256" key="6">
    <source>
        <dbReference type="ARBA" id="ARBA00023136"/>
    </source>
</evidence>
<dbReference type="InterPro" id="IPR013162">
    <property type="entry name" value="CD80_C2-set"/>
</dbReference>
<dbReference type="GO" id="GO:0030246">
    <property type="term" value="F:carbohydrate binding"/>
    <property type="evidence" value="ECO:0007669"/>
    <property type="project" value="UniProtKB-KW"/>
</dbReference>